<keyword evidence="2" id="KW-0732">Signal</keyword>
<dbReference type="InterPro" id="IPR026045">
    <property type="entry name" value="Ferric-bd"/>
</dbReference>
<accession>A0A8J6P564</accession>
<dbReference type="Proteomes" id="UP000654401">
    <property type="component" value="Unassembled WGS sequence"/>
</dbReference>
<dbReference type="SUPFAM" id="SSF53850">
    <property type="entry name" value="Periplasmic binding protein-like II"/>
    <property type="match status" value="1"/>
</dbReference>
<name>A0A8J6P564_9GAMM</name>
<dbReference type="GO" id="GO:0046872">
    <property type="term" value="F:metal ion binding"/>
    <property type="evidence" value="ECO:0007669"/>
    <property type="project" value="UniProtKB-KW"/>
</dbReference>
<dbReference type="AlphaFoldDB" id="A0A8J6P564"/>
<comment type="caution">
    <text evidence="4">The sequence shown here is derived from an EMBL/GenBank/DDBJ whole genome shotgun (WGS) entry which is preliminary data.</text>
</comment>
<dbReference type="Gene3D" id="3.40.190.10">
    <property type="entry name" value="Periplasmic binding protein-like II"/>
    <property type="match status" value="2"/>
</dbReference>
<dbReference type="Pfam" id="PF13343">
    <property type="entry name" value="SBP_bac_6"/>
    <property type="match status" value="1"/>
</dbReference>
<feature type="binding site" evidence="3">
    <location>
        <position position="228"/>
    </location>
    <ligand>
        <name>Fe cation</name>
        <dbReference type="ChEBI" id="CHEBI:24875"/>
    </ligand>
</feature>
<evidence type="ECO:0000256" key="1">
    <source>
        <dbReference type="ARBA" id="ARBA00008520"/>
    </source>
</evidence>
<dbReference type="PANTHER" id="PTHR30006:SF15">
    <property type="entry name" value="IRON-UTILIZATION PERIPLASMIC PROTEIN"/>
    <property type="match status" value="1"/>
</dbReference>
<organism evidence="4 5">
    <name type="scientific">Candidatus Thiopontia autotrophica</name>
    <dbReference type="NCBI Taxonomy" id="2841688"/>
    <lineage>
        <taxon>Bacteria</taxon>
        <taxon>Pseudomonadati</taxon>
        <taxon>Pseudomonadota</taxon>
        <taxon>Gammaproteobacteria</taxon>
        <taxon>Candidatus Thiopontia</taxon>
    </lineage>
</organism>
<dbReference type="PANTHER" id="PTHR30006">
    <property type="entry name" value="THIAMINE-BINDING PERIPLASMIC PROTEIN-RELATED"/>
    <property type="match status" value="1"/>
</dbReference>
<dbReference type="EMBL" id="JACNFK010000004">
    <property type="protein sequence ID" value="MBC8518803.1"/>
    <property type="molecule type" value="Genomic_DNA"/>
</dbReference>
<reference evidence="4 5" key="1">
    <citation type="submission" date="2020-08" db="EMBL/GenBank/DDBJ databases">
        <title>Bridging the membrane lipid divide: bacteria of the FCB group superphylum have the potential to synthesize archaeal ether lipids.</title>
        <authorList>
            <person name="Villanueva L."/>
            <person name="Von Meijenfeldt F.A.B."/>
            <person name="Westbye A.B."/>
            <person name="Yadav S."/>
            <person name="Hopmans E.C."/>
            <person name="Dutilh B.E."/>
            <person name="Sinninghe Damste J.S."/>
        </authorList>
    </citation>
    <scope>NUCLEOTIDE SEQUENCE [LARGE SCALE GENOMIC DNA]</scope>
    <source>
        <strain evidence="4">NIOZ-UU100</strain>
    </source>
</reference>
<keyword evidence="3" id="KW-0408">Iron</keyword>
<evidence type="ECO:0000256" key="2">
    <source>
        <dbReference type="ARBA" id="ARBA00022729"/>
    </source>
</evidence>
<proteinExistence type="inferred from homology"/>
<evidence type="ECO:0000313" key="4">
    <source>
        <dbReference type="EMBL" id="MBC8518803.1"/>
    </source>
</evidence>
<gene>
    <name evidence="4" type="ORF">H8D24_00150</name>
</gene>
<comment type="similarity">
    <text evidence="1">Belongs to the bacterial solute-binding protein 1 family.</text>
</comment>
<dbReference type="PIRSF" id="PIRSF002825">
    <property type="entry name" value="CfbpA"/>
    <property type="match status" value="1"/>
</dbReference>
<keyword evidence="3" id="KW-0479">Metal-binding</keyword>
<feature type="binding site" evidence="3">
    <location>
        <position position="227"/>
    </location>
    <ligand>
        <name>Fe cation</name>
        <dbReference type="ChEBI" id="CHEBI:24875"/>
    </ligand>
</feature>
<dbReference type="GO" id="GO:0030288">
    <property type="term" value="C:outer membrane-bounded periplasmic space"/>
    <property type="evidence" value="ECO:0007669"/>
    <property type="project" value="TreeGrafter"/>
</dbReference>
<sequence>MKRDRYFWIGGLVGVVTGLAGVLMSGVALAKEEINVYSYRQPHLIEPMLNMFTAETGIKVNTVYAKKGMIERLKAEGKNSPADLALTVDVSRLAALKQAGLLQSVKSELLELNIPQNLRDPEGEWFALTQRARVIMAAKDRVPEGAITSYEQLAAPDLGYKICMRKGNHAYNISLISSMVSALGREGAKEWLKGVNNNLGRKPQGNDRAQVGGVNSGECDLAIANTYYFGKMFTGNGGKNPEQIAWAKGVNVIFPNQDDRGAHINISGVGLLKYAPNRSNAIRLMEWLAGDMAQYMYANENHEFPVKGGVPTSPLVTKYLSGGQFKADSVSLAKIADYSKTASELVAEVNFGS</sequence>
<protein>
    <submittedName>
        <fullName evidence="4">Extracellular solute-binding protein</fullName>
    </submittedName>
</protein>
<evidence type="ECO:0000313" key="5">
    <source>
        <dbReference type="Proteomes" id="UP000654401"/>
    </source>
</evidence>
<evidence type="ECO:0000256" key="3">
    <source>
        <dbReference type="PIRSR" id="PIRSR002825-1"/>
    </source>
</evidence>